<proteinExistence type="predicted"/>
<evidence type="ECO:0000313" key="3">
    <source>
        <dbReference type="EMBL" id="VDO31677.1"/>
    </source>
</evidence>
<dbReference type="WBParaSite" id="HPLM_0000737601-mRNA-1">
    <property type="protein sequence ID" value="HPLM_0000737601-mRNA-1"/>
    <property type="gene ID" value="HPLM_0000737601"/>
</dbReference>
<reference evidence="3 4" key="2">
    <citation type="submission" date="2018-11" db="EMBL/GenBank/DDBJ databases">
        <authorList>
            <consortium name="Pathogen Informatics"/>
        </authorList>
    </citation>
    <scope>NUCLEOTIDE SEQUENCE [LARGE SCALE GENOMIC DNA]</scope>
    <source>
        <strain evidence="3 4">MHpl1</strain>
    </source>
</reference>
<reference evidence="5" key="1">
    <citation type="submission" date="2017-02" db="UniProtKB">
        <authorList>
            <consortium name="WormBaseParasite"/>
        </authorList>
    </citation>
    <scope>IDENTIFICATION</scope>
</reference>
<dbReference type="Gene3D" id="2.60.40.3770">
    <property type="match status" value="1"/>
</dbReference>
<dbReference type="OrthoDB" id="5869335at2759"/>
<evidence type="ECO:0000256" key="1">
    <source>
        <dbReference type="SAM" id="Phobius"/>
    </source>
</evidence>
<gene>
    <name evidence="3" type="ORF">HPLM_LOCUS7368</name>
</gene>
<feature type="transmembrane region" description="Helical" evidence="1">
    <location>
        <begin position="246"/>
        <end position="273"/>
    </location>
</feature>
<dbReference type="EMBL" id="UZAF01016647">
    <property type="protein sequence ID" value="VDO31677.1"/>
    <property type="molecule type" value="Genomic_DNA"/>
</dbReference>
<evidence type="ECO:0000313" key="4">
    <source>
        <dbReference type="Proteomes" id="UP000268014"/>
    </source>
</evidence>
<dbReference type="InterPro" id="IPR009878">
    <property type="entry name" value="Phlebovirus_G2_fusion"/>
</dbReference>
<keyword evidence="1" id="KW-0472">Membrane</keyword>
<keyword evidence="1" id="KW-0812">Transmembrane</keyword>
<dbReference type="Proteomes" id="UP000268014">
    <property type="component" value="Unassembled WGS sequence"/>
</dbReference>
<evidence type="ECO:0000259" key="2">
    <source>
        <dbReference type="Pfam" id="PF07245"/>
    </source>
</evidence>
<sequence length="298" mass="33036">MRMILDDEFKVPVECPDAATAAEHFNACQNAKTCACTPSEDAVQCNCPQSTMHGMKYTAQKLPLIIPHLNTSAVDTVVADTHDTEITLLIESHRQIHMAQLLVDPPCFLHTTTVTGCYSCQEASKITAYCYSIEKREVVLDCTDQSRLLKCSPQNESNVISLEYNRAHVNDICSFCCAGKRRTISLASTLLYHSSIPDEEIVNIGENPNTNNSWSNDISIPDLRPLMQTVLTHWKSTLATASLTGLFGFAIYLFGPIAIVAIVKTVITIATFVSKWFLKCVDSIRTTVTRITNNRARN</sequence>
<organism evidence="5">
    <name type="scientific">Haemonchus placei</name>
    <name type="common">Barber's pole worm</name>
    <dbReference type="NCBI Taxonomy" id="6290"/>
    <lineage>
        <taxon>Eukaryota</taxon>
        <taxon>Metazoa</taxon>
        <taxon>Ecdysozoa</taxon>
        <taxon>Nematoda</taxon>
        <taxon>Chromadorea</taxon>
        <taxon>Rhabditida</taxon>
        <taxon>Rhabditina</taxon>
        <taxon>Rhabditomorpha</taxon>
        <taxon>Strongyloidea</taxon>
        <taxon>Trichostrongylidae</taxon>
        <taxon>Haemonchus</taxon>
    </lineage>
</organism>
<accession>A0A0N4WAH0</accession>
<dbReference type="OMA" id="TISTYAF"/>
<name>A0A0N4WAH0_HAEPC</name>
<keyword evidence="1" id="KW-1133">Transmembrane helix</keyword>
<dbReference type="Pfam" id="PF07245">
    <property type="entry name" value="Phlebovirus_G2"/>
    <property type="match status" value="1"/>
</dbReference>
<keyword evidence="4" id="KW-1185">Reference proteome</keyword>
<evidence type="ECO:0000313" key="5">
    <source>
        <dbReference type="WBParaSite" id="HPLM_0000737601-mRNA-1"/>
    </source>
</evidence>
<dbReference type="STRING" id="6290.A0A0N4WAH0"/>
<dbReference type="AlphaFoldDB" id="A0A0N4WAH0"/>
<protein>
    <submittedName>
        <fullName evidence="5">Phlebovirus_G2 domain-containing protein</fullName>
    </submittedName>
</protein>
<feature type="domain" description="Phlebovirus glycoprotein G2 fusion" evidence="2">
    <location>
        <begin position="10"/>
        <end position="85"/>
    </location>
</feature>